<keyword evidence="1" id="KW-0805">Transcription regulation</keyword>
<dbReference type="Gene3D" id="1.10.10.2690">
    <property type="match status" value="2"/>
</dbReference>
<protein>
    <submittedName>
        <fullName evidence="3">Uncharacterized protein</fullName>
    </submittedName>
</protein>
<organism evidence="3">
    <name type="scientific">Pseudoalteromonas phage B8b</name>
    <dbReference type="NCBI Taxonomy" id="1506997"/>
    <lineage>
        <taxon>Viruses</taxon>
        <taxon>Duplodnaviria</taxon>
        <taxon>Heunggongvirae</taxon>
        <taxon>Uroviricota</taxon>
        <taxon>Caudoviricetes</taxon>
    </lineage>
</organism>
<sequence length="170" mass="19950">MNTEIKKGYRYSNVARGMVSELKFNKVADIAGVTGEFVRKCIHRYYVRGFNEKDICAIFLDGESGNLNRDIYRFRYVASDFEELKDEPGIINKLEQGKVSQRKLEILISRTNIRSPKVIQMLYDHYVVGESINDIRIRGKFVKSNMNRDFKRVQQSADVFEELYILEFNQ</sequence>
<name>A0A076G8A5_9CAUD</name>
<evidence type="ECO:0000256" key="1">
    <source>
        <dbReference type="ARBA" id="ARBA00023015"/>
    </source>
</evidence>
<keyword evidence="2" id="KW-0804">Transcription</keyword>
<evidence type="ECO:0000256" key="2">
    <source>
        <dbReference type="ARBA" id="ARBA00023163"/>
    </source>
</evidence>
<dbReference type="InterPro" id="IPR053721">
    <property type="entry name" value="Fimbrial_Adhesin_Reg"/>
</dbReference>
<evidence type="ECO:0000313" key="3">
    <source>
        <dbReference type="EMBL" id="AII30169.1"/>
    </source>
</evidence>
<accession>A0A076G8A5</accession>
<proteinExistence type="predicted"/>
<dbReference type="EMBL" id="KM000061">
    <property type="protein sequence ID" value="AII30169.1"/>
    <property type="molecule type" value="Genomic_DNA"/>
</dbReference>
<reference evidence="3" key="1">
    <citation type="journal article" date="2015" name="PLoS ONE">
        <title>Life-style and genome structure of marine pseudoalteromonas siphovirus b8b isolated from the northwestern mediterranean sea.</title>
        <authorList>
            <person name="Lara E."/>
            <person name="Holmfeldt K."/>
            <person name="Solonenko N."/>
            <person name="Sa E.L."/>
            <person name="Ignacio-Espinoza J.C."/>
            <person name="Cornejo-Castillo F.M."/>
            <person name="Verberkmoes N.C."/>
            <person name="Vaque D."/>
            <person name="Sullivan M.B."/>
            <person name="Acinas S.G."/>
        </authorList>
    </citation>
    <scope>NUCLEOTIDE SEQUENCE [LARGE SCALE GENOMIC DNA]</scope>
</reference>